<gene>
    <name evidence="2" type="ORF">MNOR_LOCUS16026</name>
</gene>
<comment type="caution">
    <text evidence="2">The sequence shown here is derived from an EMBL/GenBank/DDBJ whole genome shotgun (WGS) entry which is preliminary data.</text>
</comment>
<keyword evidence="3" id="KW-1185">Reference proteome</keyword>
<keyword evidence="1" id="KW-1133">Transmembrane helix</keyword>
<name>A0AAV2QR17_MEGNR</name>
<evidence type="ECO:0008006" key="4">
    <source>
        <dbReference type="Google" id="ProtNLM"/>
    </source>
</evidence>
<reference evidence="2 3" key="1">
    <citation type="submission" date="2024-05" db="EMBL/GenBank/DDBJ databases">
        <authorList>
            <person name="Wallberg A."/>
        </authorList>
    </citation>
    <scope>NUCLEOTIDE SEQUENCE [LARGE SCALE GENOMIC DNA]</scope>
</reference>
<feature type="transmembrane region" description="Helical" evidence="1">
    <location>
        <begin position="37"/>
        <end position="59"/>
    </location>
</feature>
<dbReference type="EMBL" id="CAXKWB010010328">
    <property type="protein sequence ID" value="CAL4097589.1"/>
    <property type="molecule type" value="Genomic_DNA"/>
</dbReference>
<keyword evidence="1" id="KW-0812">Transmembrane</keyword>
<organism evidence="2 3">
    <name type="scientific">Meganyctiphanes norvegica</name>
    <name type="common">Northern krill</name>
    <name type="synonym">Thysanopoda norvegica</name>
    <dbReference type="NCBI Taxonomy" id="48144"/>
    <lineage>
        <taxon>Eukaryota</taxon>
        <taxon>Metazoa</taxon>
        <taxon>Ecdysozoa</taxon>
        <taxon>Arthropoda</taxon>
        <taxon>Crustacea</taxon>
        <taxon>Multicrustacea</taxon>
        <taxon>Malacostraca</taxon>
        <taxon>Eumalacostraca</taxon>
        <taxon>Eucarida</taxon>
        <taxon>Euphausiacea</taxon>
        <taxon>Euphausiidae</taxon>
        <taxon>Meganyctiphanes</taxon>
    </lineage>
</organism>
<dbReference type="AlphaFoldDB" id="A0AAV2QR17"/>
<proteinExistence type="predicted"/>
<feature type="non-terminal residue" evidence="2">
    <location>
        <position position="294"/>
    </location>
</feature>
<feature type="transmembrane region" description="Helical" evidence="1">
    <location>
        <begin position="128"/>
        <end position="145"/>
    </location>
</feature>
<evidence type="ECO:0000256" key="1">
    <source>
        <dbReference type="SAM" id="Phobius"/>
    </source>
</evidence>
<evidence type="ECO:0000313" key="3">
    <source>
        <dbReference type="Proteomes" id="UP001497623"/>
    </source>
</evidence>
<evidence type="ECO:0000313" key="2">
    <source>
        <dbReference type="EMBL" id="CAL4097589.1"/>
    </source>
</evidence>
<sequence>MYNEKLDFLNEEEMAYVGMNKQESRIARGAIEKVIHISAYIIANIIVFFRSILVVIFIFGTAAKCSNDHFDIIVGSPEPTSEQYKDTYLVITDTLSDIVTFKKEEEIYSTFLYCNFCIMDFMKMIRRATDFIQFCNIIIMFSYWITPLMRHTLHQIYETYRIRKASKFETFGDYIIRICGRSYRYSFKLPRDRDKIRAYDKFDVTLTNKLIDKCVAYHLDNDPFISVHNYEKIKLVCSNIKDIRNYYLHNLPECDIDVYGNYSIVLNDLETHVNTLVSLLKAQFPTSNIDILTK</sequence>
<protein>
    <recommendedName>
        <fullName evidence="4">RiboL-PSP-HEPN domain-containing protein</fullName>
    </recommendedName>
</protein>
<keyword evidence="1" id="KW-0472">Membrane</keyword>
<dbReference type="Proteomes" id="UP001497623">
    <property type="component" value="Unassembled WGS sequence"/>
</dbReference>
<accession>A0AAV2QR17</accession>